<evidence type="ECO:0000313" key="2">
    <source>
        <dbReference type="Proteomes" id="UP000037178"/>
    </source>
</evidence>
<evidence type="ECO:0000313" key="1">
    <source>
        <dbReference type="EMBL" id="KMW58425.1"/>
    </source>
</evidence>
<sequence>MHVLNNNDGPRLRAENNHYIPTGQLAKWSHLAKQKISAR</sequence>
<accession>A0A0J9E6M1</accession>
<organism evidence="1 2">
    <name type="scientific">Candidatus Rhodobacter oscarellae</name>
    <dbReference type="NCBI Taxonomy" id="1675527"/>
    <lineage>
        <taxon>Bacteria</taxon>
        <taxon>Pseudomonadati</taxon>
        <taxon>Pseudomonadota</taxon>
        <taxon>Alphaproteobacteria</taxon>
        <taxon>Rhodobacterales</taxon>
        <taxon>Rhodobacter group</taxon>
        <taxon>Rhodobacter</taxon>
    </lineage>
</organism>
<reference evidence="1 2" key="1">
    <citation type="submission" date="2015-06" db="EMBL/GenBank/DDBJ databases">
        <title>Draft genome sequence of an Alphaproteobacteria species associated to the Mediterranean sponge Oscarella lobularis.</title>
        <authorList>
            <person name="Jourda C."/>
            <person name="Santini S."/>
            <person name="Claverie J.-M."/>
        </authorList>
    </citation>
    <scope>NUCLEOTIDE SEQUENCE [LARGE SCALE GENOMIC DNA]</scope>
    <source>
        <strain evidence="1">IGS</strain>
    </source>
</reference>
<gene>
    <name evidence="1" type="ORF">AIOL_003398</name>
</gene>
<comment type="caution">
    <text evidence="1">The sequence shown here is derived from an EMBL/GenBank/DDBJ whole genome shotgun (WGS) entry which is preliminary data.</text>
</comment>
<dbReference type="Proteomes" id="UP000037178">
    <property type="component" value="Unassembled WGS sequence"/>
</dbReference>
<protein>
    <submittedName>
        <fullName evidence="1">Uncharacterized protein</fullName>
    </submittedName>
</protein>
<keyword evidence="2" id="KW-1185">Reference proteome</keyword>
<name>A0A0J9E6M1_9RHOB</name>
<proteinExistence type="predicted"/>
<dbReference type="EMBL" id="LFTY01000002">
    <property type="protein sequence ID" value="KMW58425.1"/>
    <property type="molecule type" value="Genomic_DNA"/>
</dbReference>
<dbReference type="AlphaFoldDB" id="A0A0J9E6M1"/>
<dbReference type="PATRIC" id="fig|1675527.3.peg.3554"/>